<dbReference type="EMBL" id="JBHTKI010000003">
    <property type="protein sequence ID" value="MFD1030163.1"/>
    <property type="molecule type" value="Genomic_DNA"/>
</dbReference>
<dbReference type="Proteomes" id="UP001597109">
    <property type="component" value="Unassembled WGS sequence"/>
</dbReference>
<organism evidence="2 3">
    <name type="scientific">Metaplanococcus flavidus</name>
    <dbReference type="NCBI Taxonomy" id="569883"/>
    <lineage>
        <taxon>Bacteria</taxon>
        <taxon>Bacillati</taxon>
        <taxon>Bacillota</taxon>
        <taxon>Bacilli</taxon>
        <taxon>Bacillales</taxon>
        <taxon>Caryophanaceae</taxon>
        <taxon>Metaplanococcus</taxon>
    </lineage>
</organism>
<keyword evidence="1" id="KW-1133">Transmembrane helix</keyword>
<protein>
    <submittedName>
        <fullName evidence="2">Uncharacterized protein</fullName>
    </submittedName>
</protein>
<name>A0ABW3L6N2_9BACL</name>
<dbReference type="RefSeq" id="WP_144840415.1">
    <property type="nucleotide sequence ID" value="NZ_JBHTKI010000003.1"/>
</dbReference>
<reference evidence="3" key="1">
    <citation type="journal article" date="2019" name="Int. J. Syst. Evol. Microbiol.">
        <title>The Global Catalogue of Microorganisms (GCM) 10K type strain sequencing project: providing services to taxonomists for standard genome sequencing and annotation.</title>
        <authorList>
            <consortium name="The Broad Institute Genomics Platform"/>
            <consortium name="The Broad Institute Genome Sequencing Center for Infectious Disease"/>
            <person name="Wu L."/>
            <person name="Ma J."/>
        </authorList>
    </citation>
    <scope>NUCLEOTIDE SEQUENCE [LARGE SCALE GENOMIC DNA]</scope>
    <source>
        <strain evidence="3">CCUG 56756</strain>
    </source>
</reference>
<evidence type="ECO:0000256" key="1">
    <source>
        <dbReference type="SAM" id="Phobius"/>
    </source>
</evidence>
<accession>A0ABW3L6N2</accession>
<feature type="transmembrane region" description="Helical" evidence="1">
    <location>
        <begin position="7"/>
        <end position="29"/>
    </location>
</feature>
<proteinExistence type="predicted"/>
<keyword evidence="1" id="KW-0472">Membrane</keyword>
<evidence type="ECO:0000313" key="3">
    <source>
        <dbReference type="Proteomes" id="UP001597109"/>
    </source>
</evidence>
<keyword evidence="1" id="KW-0812">Transmembrane</keyword>
<sequence length="184" mass="21893">MKKRLVIVLASLIGLFTVGYLLMLFMFYYEPTPDKSDVEAMVNERDLQEFGEVEGSYLLTPRNYGYYNDHSIYIVEQYLDKGKEYGDQYVVIERGSELTEEDEPAIEKIQAREVFQSDHRYDLQVISKHRMTVYKNGDKVEEDWLFKITCQYDGSYYLTFILPEKIEESRFNFSTEGYDQFLQF</sequence>
<gene>
    <name evidence="2" type="ORF">ACFQ1X_01755</name>
</gene>
<evidence type="ECO:0000313" key="2">
    <source>
        <dbReference type="EMBL" id="MFD1030163.1"/>
    </source>
</evidence>
<keyword evidence="3" id="KW-1185">Reference proteome</keyword>
<comment type="caution">
    <text evidence="2">The sequence shown here is derived from an EMBL/GenBank/DDBJ whole genome shotgun (WGS) entry which is preliminary data.</text>
</comment>